<organism evidence="2 3">
    <name type="scientific">Bacteroides uniformis (strain ATCC 8492 / DSM 6597 / CCUG 4942 / CIP 103695 / JCM 5828 / KCTC 5204 / NCTC 13054 / VPI 0061)</name>
    <dbReference type="NCBI Taxonomy" id="411479"/>
    <lineage>
        <taxon>Bacteria</taxon>
        <taxon>Pseudomonadati</taxon>
        <taxon>Bacteroidota</taxon>
        <taxon>Bacteroidia</taxon>
        <taxon>Bacteroidales</taxon>
        <taxon>Bacteroidaceae</taxon>
        <taxon>Bacteroides</taxon>
    </lineage>
</organism>
<dbReference type="EMBL" id="AAYH02000037">
    <property type="protein sequence ID" value="EDO55544.1"/>
    <property type="molecule type" value="Genomic_DNA"/>
</dbReference>
<feature type="signal peptide" evidence="1">
    <location>
        <begin position="1"/>
        <end position="21"/>
    </location>
</feature>
<keyword evidence="3" id="KW-1185">Reference proteome</keyword>
<reference evidence="2" key="1">
    <citation type="submission" date="2007-06" db="EMBL/GenBank/DDBJ databases">
        <authorList>
            <person name="Fulton L."/>
            <person name="Clifton S."/>
            <person name="Fulton B."/>
            <person name="Xu J."/>
            <person name="Minx P."/>
            <person name="Pepin K.H."/>
            <person name="Johnson M."/>
            <person name="Thiruvilangam P."/>
            <person name="Bhonagiri V."/>
            <person name="Nash W.E."/>
            <person name="Mardis E.R."/>
            <person name="Wilson R.K."/>
        </authorList>
    </citation>
    <scope>NUCLEOTIDE SEQUENCE [LARGE SCALE GENOMIC DNA]</scope>
    <source>
        <strain evidence="2">ATCC 8492</strain>
    </source>
</reference>
<dbReference type="PROSITE" id="PS51257">
    <property type="entry name" value="PROKAR_LIPOPROTEIN"/>
    <property type="match status" value="1"/>
</dbReference>
<proteinExistence type="predicted"/>
<keyword evidence="1" id="KW-0732">Signal</keyword>
<evidence type="ECO:0000313" key="3">
    <source>
        <dbReference type="Proteomes" id="UP000004110"/>
    </source>
</evidence>
<feature type="chain" id="PRO_5044845513" description="Lipoprotein" evidence="1">
    <location>
        <begin position="22"/>
        <end position="115"/>
    </location>
</feature>
<evidence type="ECO:0000256" key="1">
    <source>
        <dbReference type="SAM" id="SignalP"/>
    </source>
</evidence>
<accession>A0ABC9NFS6</accession>
<reference evidence="2" key="2">
    <citation type="submission" date="2013-11" db="EMBL/GenBank/DDBJ databases">
        <title>Draft genome sequence of Bacteroides uniformis (ATCC 8492).</title>
        <authorList>
            <person name="Sudarsanam P."/>
            <person name="Ley R."/>
            <person name="Guruge J."/>
            <person name="Turnbaugh P.J."/>
            <person name="Mahowald M."/>
            <person name="Liep D."/>
            <person name="Gordon J."/>
        </authorList>
    </citation>
    <scope>NUCLEOTIDE SEQUENCE</scope>
    <source>
        <strain evidence="2">ATCC 8492</strain>
    </source>
</reference>
<protein>
    <recommendedName>
        <fullName evidence="4">Lipoprotein</fullName>
    </recommendedName>
</protein>
<dbReference type="AlphaFoldDB" id="A0ABC9NFS6"/>
<dbReference type="Proteomes" id="UP000004110">
    <property type="component" value="Unassembled WGS sequence"/>
</dbReference>
<comment type="caution">
    <text evidence="2">The sequence shown here is derived from an EMBL/GenBank/DDBJ whole genome shotgun (WGS) entry which is preliminary data.</text>
</comment>
<gene>
    <name evidence="2" type="ORF">BACUNI_00853</name>
</gene>
<sequence>MKMKRFIYSSMLLMGICVLVACTGKSSSHPFGGTFFTEEGVRFELKADSTTLIQFNDSLTYEGTWQVCKSADNLEYATIEFAGYPAYYFLKDGKLYRSEREMRNDVLGRRINYPK</sequence>
<evidence type="ECO:0008006" key="4">
    <source>
        <dbReference type="Google" id="ProtNLM"/>
    </source>
</evidence>
<name>A0ABC9NFS6_BACUC</name>
<evidence type="ECO:0000313" key="2">
    <source>
        <dbReference type="EMBL" id="EDO55544.1"/>
    </source>
</evidence>